<protein>
    <submittedName>
        <fullName evidence="2">Uncharacterized protein</fullName>
    </submittedName>
</protein>
<dbReference type="OrthoDB" id="6759849at2759"/>
<keyword evidence="1" id="KW-0732">Signal</keyword>
<feature type="chain" id="PRO_5033028409" evidence="1">
    <location>
        <begin position="17"/>
        <end position="281"/>
    </location>
</feature>
<name>A0A834J278_RHYFE</name>
<gene>
    <name evidence="2" type="ORF">GWI33_008914</name>
</gene>
<feature type="signal peptide" evidence="1">
    <location>
        <begin position="1"/>
        <end position="16"/>
    </location>
</feature>
<evidence type="ECO:0000313" key="3">
    <source>
        <dbReference type="Proteomes" id="UP000625711"/>
    </source>
</evidence>
<dbReference type="Proteomes" id="UP000625711">
    <property type="component" value="Unassembled WGS sequence"/>
</dbReference>
<sequence>MMIYFLLIFCVEIISCSTITKKFNSDKIMTARTAIDVDSLEEFVKLIEKFNMNFSIIASSERLDETNKQVEEIIVHMPIAKISVGQPILDDKTMEKYLNTIKDEPNIDNIAARIRIINIIEGNDKLKISKNINANYKMPSISYDLLTKYQDGIQGFHIPKNHSQQILYRIIINNSTSETPSYVDVIQTKINIKDINRSADFPEETLSELKKMLPELYLWIDDKDLLLRMLVEHLDRKFEHDHQAILGVDTFAFHNKPYVNLEIANTNVIVFLLKRRGPKIY</sequence>
<evidence type="ECO:0000256" key="1">
    <source>
        <dbReference type="SAM" id="SignalP"/>
    </source>
</evidence>
<comment type="caution">
    <text evidence="2">The sequence shown here is derived from an EMBL/GenBank/DDBJ whole genome shotgun (WGS) entry which is preliminary data.</text>
</comment>
<reference evidence="2" key="1">
    <citation type="submission" date="2020-08" db="EMBL/GenBank/DDBJ databases">
        <title>Genome sequencing and assembly of the red palm weevil Rhynchophorus ferrugineus.</title>
        <authorList>
            <person name="Dias G.B."/>
            <person name="Bergman C.M."/>
            <person name="Manee M."/>
        </authorList>
    </citation>
    <scope>NUCLEOTIDE SEQUENCE</scope>
    <source>
        <strain evidence="2">AA-2017</strain>
        <tissue evidence="2">Whole larva</tissue>
    </source>
</reference>
<proteinExistence type="predicted"/>
<dbReference type="AlphaFoldDB" id="A0A834J278"/>
<keyword evidence="3" id="KW-1185">Reference proteome</keyword>
<evidence type="ECO:0000313" key="2">
    <source>
        <dbReference type="EMBL" id="KAF7285942.1"/>
    </source>
</evidence>
<accession>A0A834J278</accession>
<dbReference type="EMBL" id="JAACXV010000040">
    <property type="protein sequence ID" value="KAF7285942.1"/>
    <property type="molecule type" value="Genomic_DNA"/>
</dbReference>
<organism evidence="2 3">
    <name type="scientific">Rhynchophorus ferrugineus</name>
    <name type="common">Red palm weevil</name>
    <name type="synonym">Curculio ferrugineus</name>
    <dbReference type="NCBI Taxonomy" id="354439"/>
    <lineage>
        <taxon>Eukaryota</taxon>
        <taxon>Metazoa</taxon>
        <taxon>Ecdysozoa</taxon>
        <taxon>Arthropoda</taxon>
        <taxon>Hexapoda</taxon>
        <taxon>Insecta</taxon>
        <taxon>Pterygota</taxon>
        <taxon>Neoptera</taxon>
        <taxon>Endopterygota</taxon>
        <taxon>Coleoptera</taxon>
        <taxon>Polyphaga</taxon>
        <taxon>Cucujiformia</taxon>
        <taxon>Curculionidae</taxon>
        <taxon>Dryophthorinae</taxon>
        <taxon>Rhynchophorus</taxon>
    </lineage>
</organism>